<feature type="non-terminal residue" evidence="3">
    <location>
        <position position="396"/>
    </location>
</feature>
<evidence type="ECO:0000256" key="1">
    <source>
        <dbReference type="ARBA" id="ARBA00022603"/>
    </source>
</evidence>
<proteinExistence type="predicted"/>
<evidence type="ECO:0000313" key="4">
    <source>
        <dbReference type="Proteomes" id="UP000198672"/>
    </source>
</evidence>
<evidence type="ECO:0000313" key="3">
    <source>
        <dbReference type="EMBL" id="SDY50114.1"/>
    </source>
</evidence>
<dbReference type="RefSeq" id="WP_218139740.1">
    <property type="nucleotide sequence ID" value="NZ_FNOW01000090.1"/>
</dbReference>
<dbReference type="SUPFAM" id="SSF53335">
    <property type="entry name" value="S-adenosyl-L-methionine-dependent methyltransferases"/>
    <property type="match status" value="1"/>
</dbReference>
<dbReference type="GO" id="GO:0003676">
    <property type="term" value="F:nucleic acid binding"/>
    <property type="evidence" value="ECO:0007669"/>
    <property type="project" value="InterPro"/>
</dbReference>
<reference evidence="4" key="1">
    <citation type="submission" date="2016-10" db="EMBL/GenBank/DDBJ databases">
        <authorList>
            <person name="Varghese N."/>
            <person name="Submissions S."/>
        </authorList>
    </citation>
    <scope>NUCLEOTIDE SEQUENCE [LARGE SCALE GENOMIC DNA]</scope>
    <source>
        <strain evidence="4">DSM 173</strain>
    </source>
</reference>
<dbReference type="Proteomes" id="UP000198672">
    <property type="component" value="Unassembled WGS sequence"/>
</dbReference>
<dbReference type="STRING" id="61595.SAMN05421644_1901"/>
<keyword evidence="4" id="KW-1185">Reference proteome</keyword>
<dbReference type="GO" id="GO:0008168">
    <property type="term" value="F:methyltransferase activity"/>
    <property type="evidence" value="ECO:0007669"/>
    <property type="project" value="UniProtKB-KW"/>
</dbReference>
<organism evidence="3 4">
    <name type="scientific">Allochromatium warmingii</name>
    <name type="common">Chromatium warmingii</name>
    <dbReference type="NCBI Taxonomy" id="61595"/>
    <lineage>
        <taxon>Bacteria</taxon>
        <taxon>Pseudomonadati</taxon>
        <taxon>Pseudomonadota</taxon>
        <taxon>Gammaproteobacteria</taxon>
        <taxon>Chromatiales</taxon>
        <taxon>Chromatiaceae</taxon>
        <taxon>Allochromatium</taxon>
    </lineage>
</organism>
<protein>
    <submittedName>
        <fullName evidence="3">Uncharacterized protein</fullName>
    </submittedName>
</protein>
<dbReference type="AlphaFoldDB" id="A0A1H3KEW3"/>
<keyword evidence="1" id="KW-0489">Methyltransferase</keyword>
<dbReference type="InterPro" id="IPR029063">
    <property type="entry name" value="SAM-dependent_MTases_sf"/>
</dbReference>
<dbReference type="PROSITE" id="PS00092">
    <property type="entry name" value="N6_MTASE"/>
    <property type="match status" value="1"/>
</dbReference>
<dbReference type="InterPro" id="IPR002052">
    <property type="entry name" value="DNA_methylase_N6_adenine_CS"/>
</dbReference>
<dbReference type="EMBL" id="FNOW01000090">
    <property type="protein sequence ID" value="SDY50114.1"/>
    <property type="molecule type" value="Genomic_DNA"/>
</dbReference>
<dbReference type="GO" id="GO:0032259">
    <property type="term" value="P:methylation"/>
    <property type="evidence" value="ECO:0007669"/>
    <property type="project" value="UniProtKB-KW"/>
</dbReference>
<keyword evidence="2" id="KW-0808">Transferase</keyword>
<gene>
    <name evidence="3" type="ORF">SAMN05421644_1901</name>
</gene>
<sequence length="396" mass="45227">MSLIDDLAKAKSEEDVKDAYIKALGLKQYTKGLVDIQTLEIWFESKDAPTAPILMFAQLLFYVRDARRKGESIPPLLAVIDREKAAIMETAKALPIFDDKSLEWPKSGSKADTKFAAKIAPYIEAHFVVYPIKEGEKLFIEAFKQAIQNGRPIRTPITPDNLRQVFDKWVERIGRELDGVAESDYALLFFADIMHDGKKAAMENLPARLLHDGEKPLFLLNGVTYELASERGYRQFWAIYHRPPEAEHRAYLLERRDSLLPVDERSFKGAFYTPLHIVDKAYEWLNMTLGRNWQKNYLVWDMCCGVGNLEVKHSNHRNLFMSTLDAADIDVMLASRTCAAATRFQYDYLNDDVDALGQIDYSLSNKLPLELRTAIADFKAKKKGAKKILVLINPPY</sequence>
<name>A0A1H3KEW3_ALLWA</name>
<accession>A0A1H3KEW3</accession>
<evidence type="ECO:0000256" key="2">
    <source>
        <dbReference type="ARBA" id="ARBA00022679"/>
    </source>
</evidence>